<evidence type="ECO:0000313" key="3">
    <source>
        <dbReference type="RefSeq" id="XP_009783052.1"/>
    </source>
</evidence>
<dbReference type="eggNOG" id="KOG0082">
    <property type="taxonomic scope" value="Eukaryota"/>
</dbReference>
<feature type="chain" id="PRO_5012572497" evidence="1">
    <location>
        <begin position="16"/>
        <end position="103"/>
    </location>
</feature>
<feature type="signal peptide" evidence="1">
    <location>
        <begin position="1"/>
        <end position="15"/>
    </location>
</feature>
<keyword evidence="2" id="KW-1185">Reference proteome</keyword>
<reference evidence="2" key="1">
    <citation type="journal article" date="2013" name="Genome Biol.">
        <title>Reference genomes and transcriptomes of Nicotiana sylvestris and Nicotiana tomentosiformis.</title>
        <authorList>
            <person name="Sierro N."/>
            <person name="Battey J.N."/>
            <person name="Ouadi S."/>
            <person name="Bovet L."/>
            <person name="Goepfert S."/>
            <person name="Bakaher N."/>
            <person name="Peitsch M.C."/>
            <person name="Ivanov N.V."/>
        </authorList>
    </citation>
    <scope>NUCLEOTIDE SEQUENCE [LARGE SCALE GENOMIC DNA]</scope>
</reference>
<reference evidence="3" key="2">
    <citation type="submission" date="2025-08" db="UniProtKB">
        <authorList>
            <consortium name="RefSeq"/>
        </authorList>
    </citation>
    <scope>IDENTIFICATION</scope>
    <source>
        <tissue evidence="3">Leaf</tissue>
    </source>
</reference>
<evidence type="ECO:0000313" key="2">
    <source>
        <dbReference type="Proteomes" id="UP000189701"/>
    </source>
</evidence>
<keyword evidence="1" id="KW-0732">Signal</keyword>
<protein>
    <submittedName>
        <fullName evidence="3">Extra-large guanine nucleotide-binding protein 3-like isoform X1</fullName>
    </submittedName>
</protein>
<sequence>MFLLIHLFSFKCAMSSSILALSSYYQRQLLPEGHFFYQVSSNECEPSDRDILYVEGDGLAFMEFSSDDCCLMGETYGDNLDAPAPPLTRHVFSKSTKGVNIGS</sequence>
<dbReference type="STRING" id="4096.A0A1U7WSZ4"/>
<dbReference type="AlphaFoldDB" id="A0A1U7WSZ4"/>
<dbReference type="RefSeq" id="XP_009783052.1">
    <property type="nucleotide sequence ID" value="XM_009784750.1"/>
</dbReference>
<organism evidence="2 3">
    <name type="scientific">Nicotiana sylvestris</name>
    <name type="common">Wood tobacco</name>
    <name type="synonym">South American tobacco</name>
    <dbReference type="NCBI Taxonomy" id="4096"/>
    <lineage>
        <taxon>Eukaryota</taxon>
        <taxon>Viridiplantae</taxon>
        <taxon>Streptophyta</taxon>
        <taxon>Embryophyta</taxon>
        <taxon>Tracheophyta</taxon>
        <taxon>Spermatophyta</taxon>
        <taxon>Magnoliopsida</taxon>
        <taxon>eudicotyledons</taxon>
        <taxon>Gunneridae</taxon>
        <taxon>Pentapetalae</taxon>
        <taxon>asterids</taxon>
        <taxon>lamiids</taxon>
        <taxon>Solanales</taxon>
        <taxon>Solanaceae</taxon>
        <taxon>Nicotianoideae</taxon>
        <taxon>Nicotianeae</taxon>
        <taxon>Nicotiana</taxon>
    </lineage>
</organism>
<proteinExistence type="predicted"/>
<evidence type="ECO:0000256" key="1">
    <source>
        <dbReference type="SAM" id="SignalP"/>
    </source>
</evidence>
<name>A0A1U7WSZ4_NICSY</name>
<gene>
    <name evidence="3" type="primary">LOC104231700</name>
</gene>
<dbReference type="Proteomes" id="UP000189701">
    <property type="component" value="Unplaced"/>
</dbReference>
<accession>A0A1U7WSZ4</accession>